<evidence type="ECO:0000313" key="2">
    <source>
        <dbReference type="Proteomes" id="UP000598996"/>
    </source>
</evidence>
<gene>
    <name evidence="1" type="ORF">JKJ07_06235</name>
</gene>
<keyword evidence="2" id="KW-1185">Reference proteome</keyword>
<sequence>MEVISLEVPPLYGQVEAGDRDAIEVPEWETGDETAVSNESMVFIATQSDADGAVTIRVVSDENDGHDGVEVFSGEISLPSGVLRVGNSIADRTADVDLAPRRSVSARIFVEPRELPNRILISIS</sequence>
<organism evidence="1 2">
    <name type="scientific">Paractinoplanes lichenicola</name>
    <dbReference type="NCBI Taxonomy" id="2802976"/>
    <lineage>
        <taxon>Bacteria</taxon>
        <taxon>Bacillati</taxon>
        <taxon>Actinomycetota</taxon>
        <taxon>Actinomycetes</taxon>
        <taxon>Micromonosporales</taxon>
        <taxon>Micromonosporaceae</taxon>
        <taxon>Paractinoplanes</taxon>
    </lineage>
</organism>
<proteinExistence type="predicted"/>
<dbReference type="EMBL" id="JAENHO010000002">
    <property type="protein sequence ID" value="MBL7253904.1"/>
    <property type="molecule type" value="Genomic_DNA"/>
</dbReference>
<dbReference type="RefSeq" id="WP_202990274.1">
    <property type="nucleotide sequence ID" value="NZ_JAENHO010000002.1"/>
</dbReference>
<reference evidence="1 2" key="1">
    <citation type="submission" date="2021-01" db="EMBL/GenBank/DDBJ databases">
        <title>Actinoplanes sp. nov. LDG1-01 isolated from lichen.</title>
        <authorList>
            <person name="Saeng-In P."/>
            <person name="Phongsopitanun W."/>
            <person name="Kanchanasin P."/>
            <person name="Yuki M."/>
            <person name="Kudo T."/>
            <person name="Ohkuma M."/>
            <person name="Tanasupawat S."/>
        </authorList>
    </citation>
    <scope>NUCLEOTIDE SEQUENCE [LARGE SCALE GENOMIC DNA]</scope>
    <source>
        <strain evidence="1 2">LDG1-01</strain>
    </source>
</reference>
<comment type="caution">
    <text evidence="1">The sequence shown here is derived from an EMBL/GenBank/DDBJ whole genome shotgun (WGS) entry which is preliminary data.</text>
</comment>
<evidence type="ECO:0000313" key="1">
    <source>
        <dbReference type="EMBL" id="MBL7253904.1"/>
    </source>
</evidence>
<name>A0ABS1VIE1_9ACTN</name>
<protein>
    <submittedName>
        <fullName evidence="1">Uncharacterized protein</fullName>
    </submittedName>
</protein>
<dbReference type="Proteomes" id="UP000598996">
    <property type="component" value="Unassembled WGS sequence"/>
</dbReference>
<accession>A0ABS1VIE1</accession>